<evidence type="ECO:0000313" key="6">
    <source>
        <dbReference type="EMBL" id="RXJ45432.1"/>
    </source>
</evidence>
<dbReference type="Proteomes" id="UP000289792">
    <property type="component" value="Unassembled WGS sequence"/>
</dbReference>
<dbReference type="RefSeq" id="WP_129018620.1">
    <property type="nucleotide sequence ID" value="NZ_SDDZ01000014.1"/>
</dbReference>
<dbReference type="InterPro" id="IPR000923">
    <property type="entry name" value="BlueCu_1"/>
</dbReference>
<keyword evidence="2" id="KW-0479">Metal-binding</keyword>
<dbReference type="GO" id="GO:0009055">
    <property type="term" value="F:electron transfer activity"/>
    <property type="evidence" value="ECO:0007669"/>
    <property type="project" value="InterPro"/>
</dbReference>
<proteinExistence type="predicted"/>
<reference evidence="6 7" key="1">
    <citation type="submission" date="2019-01" db="EMBL/GenBank/DDBJ databases">
        <title>Genome sequence of the Antarctic species Gelidibacter gilvus ACAM 158(T).</title>
        <authorList>
            <person name="Bowman J.P."/>
        </authorList>
    </citation>
    <scope>NUCLEOTIDE SEQUENCE [LARGE SCALE GENOMIC DNA]</scope>
    <source>
        <strain evidence="6 7">IC158</strain>
    </source>
</reference>
<evidence type="ECO:0000259" key="5">
    <source>
        <dbReference type="Pfam" id="PF00127"/>
    </source>
</evidence>
<dbReference type="SUPFAM" id="SSF49503">
    <property type="entry name" value="Cupredoxins"/>
    <property type="match status" value="1"/>
</dbReference>
<evidence type="ECO:0000256" key="3">
    <source>
        <dbReference type="ARBA" id="ARBA00022982"/>
    </source>
</evidence>
<comment type="caution">
    <text evidence="6">The sequence shown here is derived from an EMBL/GenBank/DDBJ whole genome shotgun (WGS) entry which is preliminary data.</text>
</comment>
<dbReference type="Gene3D" id="2.60.40.420">
    <property type="entry name" value="Cupredoxins - blue copper proteins"/>
    <property type="match status" value="1"/>
</dbReference>
<evidence type="ECO:0000256" key="2">
    <source>
        <dbReference type="ARBA" id="ARBA00022723"/>
    </source>
</evidence>
<dbReference type="AlphaFoldDB" id="A0A4Q0XC15"/>
<dbReference type="InterPro" id="IPR014068">
    <property type="entry name" value="Azurin"/>
</dbReference>
<evidence type="ECO:0000256" key="1">
    <source>
        <dbReference type="ARBA" id="ARBA00022448"/>
    </source>
</evidence>
<dbReference type="CDD" id="cd13922">
    <property type="entry name" value="Azurin"/>
    <property type="match status" value="1"/>
</dbReference>
<protein>
    <submittedName>
        <fullName evidence="6">Azurin</fullName>
    </submittedName>
</protein>
<sequence length="166" mass="18106">MKKLILVFLVALAFSCGDKKKETPVTTTDTKVEKKAPVEDPNVAVLTIEGNDQMQFNKKELRVKAGQKIKLTLKHVGKMDMAVMGHNWALLTQDADVATVGNAAAMAKDNDYIPADMTDKIIVHTKMIGGGQTTTIEFDAPAAGTYTYMCTFPGHYALMQGKLIVE</sequence>
<dbReference type="EMBL" id="SDDZ01000014">
    <property type="protein sequence ID" value="RXJ45432.1"/>
    <property type="molecule type" value="Genomic_DNA"/>
</dbReference>
<dbReference type="Pfam" id="PF00127">
    <property type="entry name" value="Copper-bind"/>
    <property type="match status" value="1"/>
</dbReference>
<keyword evidence="4" id="KW-0186">Copper</keyword>
<dbReference type="InterPro" id="IPR028871">
    <property type="entry name" value="BlueCu_1_BS"/>
</dbReference>
<evidence type="ECO:0000313" key="7">
    <source>
        <dbReference type="Proteomes" id="UP000289792"/>
    </source>
</evidence>
<dbReference type="OrthoDB" id="9814063at2"/>
<dbReference type="PANTHER" id="PTHR38439:SF2">
    <property type="entry name" value="OUTER MEMBRANE PROTEIN H.8"/>
    <property type="match status" value="1"/>
</dbReference>
<dbReference type="InterPro" id="IPR050845">
    <property type="entry name" value="Cu-binding_ET"/>
</dbReference>
<dbReference type="PROSITE" id="PS00196">
    <property type="entry name" value="COPPER_BLUE"/>
    <property type="match status" value="1"/>
</dbReference>
<dbReference type="GO" id="GO:0005507">
    <property type="term" value="F:copper ion binding"/>
    <property type="evidence" value="ECO:0007669"/>
    <property type="project" value="InterPro"/>
</dbReference>
<feature type="domain" description="Blue (type 1) copper" evidence="5">
    <location>
        <begin position="46"/>
        <end position="166"/>
    </location>
</feature>
<dbReference type="NCBIfam" id="TIGR02695">
    <property type="entry name" value="azurin"/>
    <property type="match status" value="1"/>
</dbReference>
<gene>
    <name evidence="6" type="primary">azu</name>
    <name evidence="6" type="ORF">ESZ48_16580</name>
</gene>
<evidence type="ECO:0000256" key="4">
    <source>
        <dbReference type="ARBA" id="ARBA00023008"/>
    </source>
</evidence>
<organism evidence="6 7">
    <name type="scientific">Gelidibacter gilvus</name>
    <dbReference type="NCBI Taxonomy" id="59602"/>
    <lineage>
        <taxon>Bacteria</taxon>
        <taxon>Pseudomonadati</taxon>
        <taxon>Bacteroidota</taxon>
        <taxon>Flavobacteriia</taxon>
        <taxon>Flavobacteriales</taxon>
        <taxon>Flavobacteriaceae</taxon>
        <taxon>Gelidibacter</taxon>
    </lineage>
</organism>
<name>A0A4Q0XC15_9FLAO</name>
<dbReference type="InterPro" id="IPR008972">
    <property type="entry name" value="Cupredoxin"/>
</dbReference>
<dbReference type="PROSITE" id="PS51257">
    <property type="entry name" value="PROKAR_LIPOPROTEIN"/>
    <property type="match status" value="1"/>
</dbReference>
<keyword evidence="1" id="KW-0813">Transport</keyword>
<dbReference type="PANTHER" id="PTHR38439">
    <property type="entry name" value="AURACYANIN-B"/>
    <property type="match status" value="1"/>
</dbReference>
<accession>A0A4Q0XC15</accession>
<keyword evidence="3" id="KW-0249">Electron transport</keyword>
<keyword evidence="7" id="KW-1185">Reference proteome</keyword>